<dbReference type="OrthoDB" id="158174at2"/>
<accession>D6TN91</accession>
<dbReference type="RefSeq" id="WP_007912212.1">
    <property type="nucleotide sequence ID" value="NZ_ADVG01000002.1"/>
</dbReference>
<protein>
    <submittedName>
        <fullName evidence="1">Uncharacterized protein</fullName>
    </submittedName>
</protein>
<gene>
    <name evidence="1" type="ORF">Krac_8570</name>
</gene>
<comment type="caution">
    <text evidence="1">The sequence shown here is derived from an EMBL/GenBank/DDBJ whole genome shotgun (WGS) entry which is preliminary data.</text>
</comment>
<dbReference type="AlphaFoldDB" id="D6TN91"/>
<reference evidence="1 2" key="1">
    <citation type="journal article" date="2011" name="Stand. Genomic Sci.">
        <title>Non-contiguous finished genome sequence and contextual data of the filamentous soil bacterium Ktedonobacter racemifer type strain (SOSP1-21).</title>
        <authorList>
            <person name="Chang Y.J."/>
            <person name="Land M."/>
            <person name="Hauser L."/>
            <person name="Chertkov O."/>
            <person name="Del Rio T.G."/>
            <person name="Nolan M."/>
            <person name="Copeland A."/>
            <person name="Tice H."/>
            <person name="Cheng J.F."/>
            <person name="Lucas S."/>
            <person name="Han C."/>
            <person name="Goodwin L."/>
            <person name="Pitluck S."/>
            <person name="Ivanova N."/>
            <person name="Ovchinikova G."/>
            <person name="Pati A."/>
            <person name="Chen A."/>
            <person name="Palaniappan K."/>
            <person name="Mavromatis K."/>
            <person name="Liolios K."/>
            <person name="Brettin T."/>
            <person name="Fiebig A."/>
            <person name="Rohde M."/>
            <person name="Abt B."/>
            <person name="Goker M."/>
            <person name="Detter J.C."/>
            <person name="Woyke T."/>
            <person name="Bristow J."/>
            <person name="Eisen J.A."/>
            <person name="Markowitz V."/>
            <person name="Hugenholtz P."/>
            <person name="Kyrpides N.C."/>
            <person name="Klenk H.P."/>
            <person name="Lapidus A."/>
        </authorList>
    </citation>
    <scope>NUCLEOTIDE SEQUENCE [LARGE SCALE GENOMIC DNA]</scope>
    <source>
        <strain evidence="2">DSM 44963</strain>
    </source>
</reference>
<dbReference type="InParanoid" id="D6TN91"/>
<proteinExistence type="predicted"/>
<dbReference type="eggNOG" id="ENOG5031FWX">
    <property type="taxonomic scope" value="Bacteria"/>
</dbReference>
<evidence type="ECO:0000313" key="1">
    <source>
        <dbReference type="EMBL" id="EFH87241.1"/>
    </source>
</evidence>
<evidence type="ECO:0000313" key="2">
    <source>
        <dbReference type="Proteomes" id="UP000004508"/>
    </source>
</evidence>
<dbReference type="EMBL" id="ADVG01000002">
    <property type="protein sequence ID" value="EFH87241.1"/>
    <property type="molecule type" value="Genomic_DNA"/>
</dbReference>
<sequence length="179" mass="20530">MKKQIEETLQCLIGQSFWGSGRVANLLTFQFGPRQVRTDHHGKSHQVGTYALHVQCAWRLTKAQRILAASGDLGWEPKEVNEETRNYEGEGYSWPKNNRGTRLDEQLVSFFRQCEQTPLFVQAIQADDLGGLTIELSSQHLLTVFPDDSFDEEYWRFFQVGVNLPHFVVIGQGIDDQEE</sequence>
<keyword evidence="2" id="KW-1185">Reference proteome</keyword>
<organism evidence="1 2">
    <name type="scientific">Ktedonobacter racemifer DSM 44963</name>
    <dbReference type="NCBI Taxonomy" id="485913"/>
    <lineage>
        <taxon>Bacteria</taxon>
        <taxon>Bacillati</taxon>
        <taxon>Chloroflexota</taxon>
        <taxon>Ktedonobacteria</taxon>
        <taxon>Ktedonobacterales</taxon>
        <taxon>Ktedonobacteraceae</taxon>
        <taxon>Ktedonobacter</taxon>
    </lineage>
</organism>
<dbReference type="Proteomes" id="UP000004508">
    <property type="component" value="Unassembled WGS sequence"/>
</dbReference>
<name>D6TN91_KTERA</name>
<dbReference type="STRING" id="485913.Krac_8570"/>